<dbReference type="Pfam" id="PF00583">
    <property type="entry name" value="Acetyltransf_1"/>
    <property type="match status" value="1"/>
</dbReference>
<dbReference type="PROSITE" id="PS51186">
    <property type="entry name" value="GNAT"/>
    <property type="match status" value="1"/>
</dbReference>
<keyword evidence="1 4" id="KW-0808">Transferase</keyword>
<organism evidence="4 5">
    <name type="scientific">Rufibacter roseus</name>
    <dbReference type="NCBI Taxonomy" id="1567108"/>
    <lineage>
        <taxon>Bacteria</taxon>
        <taxon>Pseudomonadati</taxon>
        <taxon>Bacteroidota</taxon>
        <taxon>Cytophagia</taxon>
        <taxon>Cytophagales</taxon>
        <taxon>Hymenobacteraceae</taxon>
        <taxon>Rufibacter</taxon>
    </lineage>
</organism>
<protein>
    <submittedName>
        <fullName evidence="4">GNAT family N-acetyltransferase</fullName>
        <ecNumber evidence="4">2.3.1.-</ecNumber>
    </submittedName>
</protein>
<proteinExistence type="predicted"/>
<dbReference type="CDD" id="cd04301">
    <property type="entry name" value="NAT_SF"/>
    <property type="match status" value="1"/>
</dbReference>
<reference evidence="5" key="1">
    <citation type="journal article" date="2019" name="Int. J. Syst. Evol. Microbiol.">
        <title>The Global Catalogue of Microorganisms (GCM) 10K type strain sequencing project: providing services to taxonomists for standard genome sequencing and annotation.</title>
        <authorList>
            <consortium name="The Broad Institute Genomics Platform"/>
            <consortium name="The Broad Institute Genome Sequencing Center for Infectious Disease"/>
            <person name="Wu L."/>
            <person name="Ma J."/>
        </authorList>
    </citation>
    <scope>NUCLEOTIDE SEQUENCE [LARGE SCALE GENOMIC DNA]</scope>
    <source>
        <strain evidence="5">CGMCC 4.7393</strain>
    </source>
</reference>
<evidence type="ECO:0000313" key="5">
    <source>
        <dbReference type="Proteomes" id="UP001596405"/>
    </source>
</evidence>
<accession>A0ABW2DJE7</accession>
<dbReference type="Gene3D" id="3.40.630.30">
    <property type="match status" value="1"/>
</dbReference>
<dbReference type="RefSeq" id="WP_066625328.1">
    <property type="nucleotide sequence ID" value="NZ_JBHSYQ010000003.1"/>
</dbReference>
<evidence type="ECO:0000256" key="2">
    <source>
        <dbReference type="ARBA" id="ARBA00023315"/>
    </source>
</evidence>
<keyword evidence="5" id="KW-1185">Reference proteome</keyword>
<dbReference type="InterPro" id="IPR016181">
    <property type="entry name" value="Acyl_CoA_acyltransferase"/>
</dbReference>
<dbReference type="GO" id="GO:0016746">
    <property type="term" value="F:acyltransferase activity"/>
    <property type="evidence" value="ECO:0007669"/>
    <property type="project" value="UniProtKB-KW"/>
</dbReference>
<dbReference type="InterPro" id="IPR050680">
    <property type="entry name" value="YpeA/RimI_acetyltransf"/>
</dbReference>
<dbReference type="PANTHER" id="PTHR43420:SF41">
    <property type="entry name" value="IAA ACETYLTRANSFERASE"/>
    <property type="match status" value="1"/>
</dbReference>
<evidence type="ECO:0000259" key="3">
    <source>
        <dbReference type="PROSITE" id="PS51186"/>
    </source>
</evidence>
<evidence type="ECO:0000256" key="1">
    <source>
        <dbReference type="ARBA" id="ARBA00022679"/>
    </source>
</evidence>
<dbReference type="SUPFAM" id="SSF55729">
    <property type="entry name" value="Acyl-CoA N-acyltransferases (Nat)"/>
    <property type="match status" value="1"/>
</dbReference>
<comment type="caution">
    <text evidence="4">The sequence shown here is derived from an EMBL/GenBank/DDBJ whole genome shotgun (WGS) entry which is preliminary data.</text>
</comment>
<dbReference type="EC" id="2.3.1.-" evidence="4"/>
<keyword evidence="2 4" id="KW-0012">Acyltransferase</keyword>
<sequence length="156" mass="17894">MNTPPLNYKLLTEFAQAPWELLLDADPNRTLVEEYLSEGFCFLAYAQEELVGEFVVVPLQDAERWEVKNIAVSPAWQGKGIGKELLKKAMKEAAERGGRWLEIGTGNSSLGQLALYQKMGFWLKEVWPDFFTRHYPEPIVENGMLCRDMVRLERAL</sequence>
<name>A0ABW2DJE7_9BACT</name>
<feature type="domain" description="N-acetyltransferase" evidence="3">
    <location>
        <begin position="6"/>
        <end position="156"/>
    </location>
</feature>
<evidence type="ECO:0000313" key="4">
    <source>
        <dbReference type="EMBL" id="MFC6996489.1"/>
    </source>
</evidence>
<dbReference type="PANTHER" id="PTHR43420">
    <property type="entry name" value="ACETYLTRANSFERASE"/>
    <property type="match status" value="1"/>
</dbReference>
<dbReference type="Proteomes" id="UP001596405">
    <property type="component" value="Unassembled WGS sequence"/>
</dbReference>
<dbReference type="InterPro" id="IPR000182">
    <property type="entry name" value="GNAT_dom"/>
</dbReference>
<dbReference type="EMBL" id="JBHSYQ010000003">
    <property type="protein sequence ID" value="MFC6996489.1"/>
    <property type="molecule type" value="Genomic_DNA"/>
</dbReference>
<gene>
    <name evidence="4" type="ORF">ACFQHR_02580</name>
</gene>